<gene>
    <name evidence="7" type="primary">LOC103087596</name>
</gene>
<accession>A0A340WM76</accession>
<evidence type="ECO:0000256" key="4">
    <source>
        <dbReference type="ARBA" id="ARBA00023274"/>
    </source>
</evidence>
<protein>
    <recommendedName>
        <fullName evidence="5">Nucleolar protein 10</fullName>
    </recommendedName>
</protein>
<dbReference type="Gene3D" id="4.10.80.300">
    <property type="match status" value="1"/>
</dbReference>
<keyword evidence="2" id="KW-0690">Ribosome biogenesis</keyword>
<evidence type="ECO:0000256" key="5">
    <source>
        <dbReference type="ARBA" id="ARBA00030185"/>
    </source>
</evidence>
<evidence type="ECO:0000313" key="7">
    <source>
        <dbReference type="RefSeq" id="XP_007448204.1"/>
    </source>
</evidence>
<dbReference type="GO" id="GO:0031429">
    <property type="term" value="C:box H/ACA snoRNP complex"/>
    <property type="evidence" value="ECO:0007669"/>
    <property type="project" value="TreeGrafter"/>
</dbReference>
<reference evidence="7" key="1">
    <citation type="submission" date="2025-08" db="UniProtKB">
        <authorList>
            <consortium name="RefSeq"/>
        </authorList>
    </citation>
    <scope>IDENTIFICATION</scope>
</reference>
<proteinExistence type="inferred from homology"/>
<dbReference type="RefSeq" id="XP_007448204.1">
    <property type="nucleotide sequence ID" value="XM_007448142.1"/>
</dbReference>
<dbReference type="InParanoid" id="A0A340WM76"/>
<evidence type="ECO:0000313" key="6">
    <source>
        <dbReference type="Proteomes" id="UP000265300"/>
    </source>
</evidence>
<evidence type="ECO:0000256" key="1">
    <source>
        <dbReference type="ARBA" id="ARBA00009462"/>
    </source>
</evidence>
<dbReference type="GO" id="GO:0031118">
    <property type="term" value="P:rRNA pseudouridine synthesis"/>
    <property type="evidence" value="ECO:0007669"/>
    <property type="project" value="TreeGrafter"/>
</dbReference>
<keyword evidence="3" id="KW-0698">rRNA processing</keyword>
<dbReference type="STRING" id="118797.A0A340WM76"/>
<dbReference type="SUPFAM" id="SSF144210">
    <property type="entry name" value="Nop10-like SnoRNP"/>
    <property type="match status" value="1"/>
</dbReference>
<dbReference type="PANTHER" id="PTHR13305">
    <property type="entry name" value="RIBOSOME BIOGENESIS PROTEIN NOP10"/>
    <property type="match status" value="1"/>
</dbReference>
<dbReference type="GO" id="GO:0070034">
    <property type="term" value="F:telomerase RNA binding"/>
    <property type="evidence" value="ECO:0007669"/>
    <property type="project" value="TreeGrafter"/>
</dbReference>
<evidence type="ECO:0000256" key="2">
    <source>
        <dbReference type="ARBA" id="ARBA00022517"/>
    </source>
</evidence>
<dbReference type="Proteomes" id="UP000265300">
    <property type="component" value="Unplaced"/>
</dbReference>
<dbReference type="InterPro" id="IPR036756">
    <property type="entry name" value="H/ACA_rnp_Nop10_sf"/>
</dbReference>
<name>A0A340WM76_LIPVE</name>
<comment type="similarity">
    <text evidence="1">Belongs to the NOP10 family.</text>
</comment>
<dbReference type="PANTHER" id="PTHR13305:SF0">
    <property type="entry name" value="H_ACA RIBONUCLEOPROTEIN COMPLEX SUBUNIT 3"/>
    <property type="match status" value="1"/>
</dbReference>
<dbReference type="Pfam" id="PF04135">
    <property type="entry name" value="Nop10p"/>
    <property type="match status" value="1"/>
</dbReference>
<dbReference type="KEGG" id="lve:103087596"/>
<dbReference type="AlphaFoldDB" id="A0A340WM76"/>
<dbReference type="GO" id="GO:1904874">
    <property type="term" value="P:positive regulation of telomerase RNA localization to Cajal body"/>
    <property type="evidence" value="ECO:0007669"/>
    <property type="project" value="TreeGrafter"/>
</dbReference>
<sequence>MRLSVKGATDGIGTSGFSVVGFLQYYLNELGDRVYMLKKLDPMEQQTCSAHPVRFSPDKYSRHQITIKRHFKMLMTQKPCPIL</sequence>
<dbReference type="OrthoDB" id="13807at2759"/>
<dbReference type="GO" id="GO:0031120">
    <property type="term" value="P:snRNA pseudouridine synthesis"/>
    <property type="evidence" value="ECO:0007669"/>
    <property type="project" value="TreeGrafter"/>
</dbReference>
<dbReference type="GeneID" id="103087596"/>
<dbReference type="GO" id="GO:0030515">
    <property type="term" value="F:snoRNA binding"/>
    <property type="evidence" value="ECO:0007669"/>
    <property type="project" value="InterPro"/>
</dbReference>
<organism evidence="6 7">
    <name type="scientific">Lipotes vexillifer</name>
    <name type="common">Yangtze river dolphin</name>
    <dbReference type="NCBI Taxonomy" id="118797"/>
    <lineage>
        <taxon>Eukaryota</taxon>
        <taxon>Metazoa</taxon>
        <taxon>Chordata</taxon>
        <taxon>Craniata</taxon>
        <taxon>Vertebrata</taxon>
        <taxon>Euteleostomi</taxon>
        <taxon>Mammalia</taxon>
        <taxon>Eutheria</taxon>
        <taxon>Laurasiatheria</taxon>
        <taxon>Artiodactyla</taxon>
        <taxon>Whippomorpha</taxon>
        <taxon>Cetacea</taxon>
        <taxon>Odontoceti</taxon>
        <taxon>Lipotidae</taxon>
        <taxon>Lipotes</taxon>
    </lineage>
</organism>
<keyword evidence="6" id="KW-1185">Reference proteome</keyword>
<dbReference type="InterPro" id="IPR007264">
    <property type="entry name" value="H/ACA_rnp_Nop10"/>
</dbReference>
<evidence type="ECO:0000256" key="3">
    <source>
        <dbReference type="ARBA" id="ARBA00022552"/>
    </source>
</evidence>
<keyword evidence="4" id="KW-0687">Ribonucleoprotein</keyword>